<dbReference type="Pfam" id="PF13639">
    <property type="entry name" value="zf-RING_2"/>
    <property type="match status" value="1"/>
</dbReference>
<dbReference type="Proteomes" id="UP000029981">
    <property type="component" value="Chromosome 6"/>
</dbReference>
<keyword evidence="4 6" id="KW-0863">Zinc-finger</keyword>
<dbReference type="Gramene" id="KGN47723">
    <property type="protein sequence ID" value="KGN47723"/>
    <property type="gene ID" value="Csa_6G385070"/>
</dbReference>
<dbReference type="SMART" id="SM00744">
    <property type="entry name" value="RINGv"/>
    <property type="match status" value="1"/>
</dbReference>
<proteinExistence type="predicted"/>
<sequence length="226" mass="25178">MAMDTLYDYHIWQPEEGEDDLNVTISNSHLLPCNCFLFHLHFRHILQSNHSQQFHYLLNSSLSSFLIPCDVFFATASSILIAVFSGTGVAQDFLDTAVPDVLSVAADIACNPLNAGRTILPLAVSVLVVSPYNERQEIGRVLRESSPQAFKTLPASEMAIEGLKKVEIDVGGELLIGECRICLDELMNGMEVTRLPCAHLYHRDCIVKWLETSHLCPLCRYAMPLS</sequence>
<evidence type="ECO:0000313" key="8">
    <source>
        <dbReference type="EMBL" id="KGN47723.1"/>
    </source>
</evidence>
<dbReference type="KEGG" id="csv:101207369"/>
<protein>
    <recommendedName>
        <fullName evidence="2">RING-type E3 ubiquitin transferase</fullName>
        <ecNumber evidence="2">2.3.2.27</ecNumber>
    </recommendedName>
</protein>
<keyword evidence="3" id="KW-0479">Metal-binding</keyword>
<dbReference type="SMART" id="SM00184">
    <property type="entry name" value="RING"/>
    <property type="match status" value="1"/>
</dbReference>
<evidence type="ECO:0000256" key="4">
    <source>
        <dbReference type="ARBA" id="ARBA00022771"/>
    </source>
</evidence>
<evidence type="ECO:0000256" key="1">
    <source>
        <dbReference type="ARBA" id="ARBA00000900"/>
    </source>
</evidence>
<keyword evidence="5" id="KW-0862">Zinc</keyword>
<accession>A0A0A0KDU3</accession>
<keyword evidence="9" id="KW-1185">Reference proteome</keyword>
<dbReference type="eggNOG" id="KOG0800">
    <property type="taxonomic scope" value="Eukaryota"/>
</dbReference>
<feature type="domain" description="RING-type" evidence="7">
    <location>
        <begin position="179"/>
        <end position="220"/>
    </location>
</feature>
<reference evidence="8 9" key="1">
    <citation type="journal article" date="2009" name="Nat. Genet.">
        <title>The genome of the cucumber, Cucumis sativus L.</title>
        <authorList>
            <person name="Huang S."/>
            <person name="Li R."/>
            <person name="Zhang Z."/>
            <person name="Li L."/>
            <person name="Gu X."/>
            <person name="Fan W."/>
            <person name="Lucas W.J."/>
            <person name="Wang X."/>
            <person name="Xie B."/>
            <person name="Ni P."/>
            <person name="Ren Y."/>
            <person name="Zhu H."/>
            <person name="Li J."/>
            <person name="Lin K."/>
            <person name="Jin W."/>
            <person name="Fei Z."/>
            <person name="Li G."/>
            <person name="Staub J."/>
            <person name="Kilian A."/>
            <person name="van der Vossen E.A."/>
            <person name="Wu Y."/>
            <person name="Guo J."/>
            <person name="He J."/>
            <person name="Jia Z."/>
            <person name="Ren Y."/>
            <person name="Tian G."/>
            <person name="Lu Y."/>
            <person name="Ruan J."/>
            <person name="Qian W."/>
            <person name="Wang M."/>
            <person name="Huang Q."/>
            <person name="Li B."/>
            <person name="Xuan Z."/>
            <person name="Cao J."/>
            <person name="Asan"/>
            <person name="Wu Z."/>
            <person name="Zhang J."/>
            <person name="Cai Q."/>
            <person name="Bai Y."/>
            <person name="Zhao B."/>
            <person name="Han Y."/>
            <person name="Li Y."/>
            <person name="Li X."/>
            <person name="Wang S."/>
            <person name="Shi Q."/>
            <person name="Liu S."/>
            <person name="Cho W.K."/>
            <person name="Kim J.Y."/>
            <person name="Xu Y."/>
            <person name="Heller-Uszynska K."/>
            <person name="Miao H."/>
            <person name="Cheng Z."/>
            <person name="Zhang S."/>
            <person name="Wu J."/>
            <person name="Yang Y."/>
            <person name="Kang H."/>
            <person name="Li M."/>
            <person name="Liang H."/>
            <person name="Ren X."/>
            <person name="Shi Z."/>
            <person name="Wen M."/>
            <person name="Jian M."/>
            <person name="Yang H."/>
            <person name="Zhang G."/>
            <person name="Yang Z."/>
            <person name="Chen R."/>
            <person name="Liu S."/>
            <person name="Li J."/>
            <person name="Ma L."/>
            <person name="Liu H."/>
            <person name="Zhou Y."/>
            <person name="Zhao J."/>
            <person name="Fang X."/>
            <person name="Li G."/>
            <person name="Fang L."/>
            <person name="Li Y."/>
            <person name="Liu D."/>
            <person name="Zheng H."/>
            <person name="Zhang Y."/>
            <person name="Qin N."/>
            <person name="Li Z."/>
            <person name="Yang G."/>
            <person name="Yang S."/>
            <person name="Bolund L."/>
            <person name="Kristiansen K."/>
            <person name="Zheng H."/>
            <person name="Li S."/>
            <person name="Zhang X."/>
            <person name="Yang H."/>
            <person name="Wang J."/>
            <person name="Sun R."/>
            <person name="Zhang B."/>
            <person name="Jiang S."/>
            <person name="Wang J."/>
            <person name="Du Y."/>
            <person name="Li S."/>
        </authorList>
    </citation>
    <scope>NUCLEOTIDE SEQUENCE [LARGE SCALE GENOMIC DNA]</scope>
    <source>
        <strain evidence="9">cv. 9930</strain>
    </source>
</reference>
<dbReference type="GO" id="GO:0005737">
    <property type="term" value="C:cytoplasm"/>
    <property type="evidence" value="ECO:0000318"/>
    <property type="project" value="GO_Central"/>
</dbReference>
<reference evidence="8 9" key="4">
    <citation type="journal article" date="2011" name="BMC Genomics">
        <title>RNA-Seq improves annotation of protein-coding genes in the cucumber genome.</title>
        <authorList>
            <person name="Li Z."/>
            <person name="Zhang Z."/>
            <person name="Yan P."/>
            <person name="Huang S."/>
            <person name="Fei Z."/>
            <person name="Lin K."/>
        </authorList>
    </citation>
    <scope>NUCLEOTIDE SEQUENCE [LARGE SCALE GENOMIC DNA]</scope>
    <source>
        <strain evidence="9">cv. 9930</strain>
    </source>
</reference>
<dbReference type="EMBL" id="CM002927">
    <property type="protein sequence ID" value="KGN47723.1"/>
    <property type="molecule type" value="Genomic_DNA"/>
</dbReference>
<dbReference type="InterPro" id="IPR013083">
    <property type="entry name" value="Znf_RING/FYVE/PHD"/>
</dbReference>
<evidence type="ECO:0000256" key="2">
    <source>
        <dbReference type="ARBA" id="ARBA00012483"/>
    </source>
</evidence>
<dbReference type="PANTHER" id="PTHR15710">
    <property type="entry name" value="E3 UBIQUITIN-PROTEIN LIGASE PRAJA"/>
    <property type="match status" value="1"/>
</dbReference>
<dbReference type="InterPro" id="IPR001841">
    <property type="entry name" value="Znf_RING"/>
</dbReference>
<dbReference type="OrthoDB" id="3365801at2759"/>
<organism evidence="8 9">
    <name type="scientific">Cucumis sativus</name>
    <name type="common">Cucumber</name>
    <dbReference type="NCBI Taxonomy" id="3659"/>
    <lineage>
        <taxon>Eukaryota</taxon>
        <taxon>Viridiplantae</taxon>
        <taxon>Streptophyta</taxon>
        <taxon>Embryophyta</taxon>
        <taxon>Tracheophyta</taxon>
        <taxon>Spermatophyta</taxon>
        <taxon>Magnoliopsida</taxon>
        <taxon>eudicotyledons</taxon>
        <taxon>Gunneridae</taxon>
        <taxon>Pentapetalae</taxon>
        <taxon>rosids</taxon>
        <taxon>fabids</taxon>
        <taxon>Cucurbitales</taxon>
        <taxon>Cucurbitaceae</taxon>
        <taxon>Benincaseae</taxon>
        <taxon>Cucumis</taxon>
    </lineage>
</organism>
<comment type="catalytic activity">
    <reaction evidence="1">
        <text>S-ubiquitinyl-[E2 ubiquitin-conjugating enzyme]-L-cysteine + [acceptor protein]-L-lysine = [E2 ubiquitin-conjugating enzyme]-L-cysteine + N(6)-ubiquitinyl-[acceptor protein]-L-lysine.</text>
        <dbReference type="EC" id="2.3.2.27"/>
    </reaction>
</comment>
<dbReference type="GO" id="GO:0008270">
    <property type="term" value="F:zinc ion binding"/>
    <property type="evidence" value="ECO:0007669"/>
    <property type="project" value="UniProtKB-KW"/>
</dbReference>
<dbReference type="CDD" id="cd16454">
    <property type="entry name" value="RING-H2_PA-TM-RING"/>
    <property type="match status" value="1"/>
</dbReference>
<evidence type="ECO:0000256" key="5">
    <source>
        <dbReference type="ARBA" id="ARBA00022833"/>
    </source>
</evidence>
<reference evidence="8 9" key="3">
    <citation type="journal article" date="2010" name="BMC Genomics">
        <title>Transcriptome sequencing and comparative analysis of cucumber flowers with different sex types.</title>
        <authorList>
            <person name="Guo S."/>
            <person name="Zheng Y."/>
            <person name="Joung J.G."/>
            <person name="Liu S."/>
            <person name="Zhang Z."/>
            <person name="Crasta O.R."/>
            <person name="Sobral B.W."/>
            <person name="Xu Y."/>
            <person name="Huang S."/>
            <person name="Fei Z."/>
        </authorList>
    </citation>
    <scope>NUCLEOTIDE SEQUENCE [LARGE SCALE GENOMIC DNA]</scope>
    <source>
        <strain evidence="9">cv. 9930</strain>
    </source>
</reference>
<dbReference type="GO" id="GO:0061630">
    <property type="term" value="F:ubiquitin protein ligase activity"/>
    <property type="evidence" value="ECO:0000318"/>
    <property type="project" value="GO_Central"/>
</dbReference>
<dbReference type="PANTHER" id="PTHR15710:SF196">
    <property type="entry name" value="F6A14.12 PROTEIN-RELATED"/>
    <property type="match status" value="1"/>
</dbReference>
<evidence type="ECO:0000313" key="9">
    <source>
        <dbReference type="Proteomes" id="UP000029981"/>
    </source>
</evidence>
<reference evidence="8 9" key="2">
    <citation type="journal article" date="2009" name="PLoS ONE">
        <title>An integrated genetic and cytogenetic map of the cucumber genome.</title>
        <authorList>
            <person name="Ren Y."/>
            <person name="Zhang Z."/>
            <person name="Liu J."/>
            <person name="Staub J.E."/>
            <person name="Han Y."/>
            <person name="Cheng Z."/>
            <person name="Li X."/>
            <person name="Lu J."/>
            <person name="Miao H."/>
            <person name="Kang H."/>
            <person name="Xie B."/>
            <person name="Gu X."/>
            <person name="Wang X."/>
            <person name="Du Y."/>
            <person name="Jin W."/>
            <person name="Huang S."/>
        </authorList>
    </citation>
    <scope>NUCLEOTIDE SEQUENCE [LARGE SCALE GENOMIC DNA]</scope>
    <source>
        <strain evidence="9">cv. 9930</strain>
    </source>
</reference>
<name>A0A0A0KDU3_CUCSA</name>
<dbReference type="Gene3D" id="3.30.40.10">
    <property type="entry name" value="Zinc/RING finger domain, C3HC4 (zinc finger)"/>
    <property type="match status" value="1"/>
</dbReference>
<dbReference type="PROSITE" id="PS50089">
    <property type="entry name" value="ZF_RING_2"/>
    <property type="match status" value="1"/>
</dbReference>
<dbReference type="OMA" id="METIYQY"/>
<evidence type="ECO:0000256" key="3">
    <source>
        <dbReference type="ARBA" id="ARBA00022723"/>
    </source>
</evidence>
<evidence type="ECO:0000259" key="7">
    <source>
        <dbReference type="PROSITE" id="PS50089"/>
    </source>
</evidence>
<gene>
    <name evidence="8" type="ORF">Csa_6G385070</name>
</gene>
<dbReference type="EC" id="2.3.2.27" evidence="2"/>
<evidence type="ECO:0000256" key="6">
    <source>
        <dbReference type="PROSITE-ProRule" id="PRU00175"/>
    </source>
</evidence>
<dbReference type="SUPFAM" id="SSF57850">
    <property type="entry name" value="RING/U-box"/>
    <property type="match status" value="1"/>
</dbReference>
<dbReference type="AlphaFoldDB" id="A0A0A0KDU3"/>
<dbReference type="GO" id="GO:0016567">
    <property type="term" value="P:protein ubiquitination"/>
    <property type="evidence" value="ECO:0000318"/>
    <property type="project" value="GO_Central"/>
</dbReference>
<dbReference type="InterPro" id="IPR011016">
    <property type="entry name" value="Znf_RING-CH"/>
</dbReference>